<feature type="chain" id="PRO_5002110377" evidence="1">
    <location>
        <begin position="17"/>
        <end position="107"/>
    </location>
</feature>
<gene>
    <name evidence="2" type="primary">ORF1084</name>
</gene>
<feature type="non-terminal residue" evidence="2">
    <location>
        <position position="107"/>
    </location>
</feature>
<protein>
    <submittedName>
        <fullName evidence="2">Uncharacterized protein</fullName>
    </submittedName>
</protein>
<proteinExistence type="predicted"/>
<organism evidence="2">
    <name type="scientific">Arion vulgaris</name>
    <dbReference type="NCBI Taxonomy" id="1028688"/>
    <lineage>
        <taxon>Eukaryota</taxon>
        <taxon>Metazoa</taxon>
        <taxon>Spiralia</taxon>
        <taxon>Lophotrochozoa</taxon>
        <taxon>Mollusca</taxon>
        <taxon>Gastropoda</taxon>
        <taxon>Heterobranchia</taxon>
        <taxon>Euthyneura</taxon>
        <taxon>Panpulmonata</taxon>
        <taxon>Eupulmonata</taxon>
        <taxon>Stylommatophora</taxon>
        <taxon>Helicina</taxon>
        <taxon>Arionoidea</taxon>
        <taxon>Arionidae</taxon>
        <taxon>Arion</taxon>
    </lineage>
</organism>
<keyword evidence="1" id="KW-0732">Signal</keyword>
<dbReference type="EMBL" id="HACG01000445">
    <property type="protein sequence ID" value="CEK47310.1"/>
    <property type="molecule type" value="Transcribed_RNA"/>
</dbReference>
<evidence type="ECO:0000313" key="2">
    <source>
        <dbReference type="EMBL" id="CEK47310.1"/>
    </source>
</evidence>
<name>A0A0B6XVJ7_9EUPU</name>
<sequence length="107" mass="12081">LLVLVVAMMWSSEVSGRLYTITVPEYYTVFVGDLEFNYSIPGNVSLPNSFVRLEFYSKMARENMIITTMGLRLGFNSGTLRVACGVIEFAGNYTLRMYTRVNGEILT</sequence>
<feature type="non-terminal residue" evidence="2">
    <location>
        <position position="1"/>
    </location>
</feature>
<feature type="signal peptide" evidence="1">
    <location>
        <begin position="1"/>
        <end position="16"/>
    </location>
</feature>
<reference evidence="2" key="1">
    <citation type="submission" date="2014-12" db="EMBL/GenBank/DDBJ databases">
        <title>Insight into the proteome of Arion vulgaris.</title>
        <authorList>
            <person name="Aradska J."/>
            <person name="Bulat T."/>
            <person name="Smidak R."/>
            <person name="Sarate P."/>
            <person name="Gangsoo J."/>
            <person name="Sialana F."/>
            <person name="Bilban M."/>
            <person name="Lubec G."/>
        </authorList>
    </citation>
    <scope>NUCLEOTIDE SEQUENCE</scope>
    <source>
        <tissue evidence="2">Skin</tissue>
    </source>
</reference>
<accession>A0A0B6XVJ7</accession>
<evidence type="ECO:0000256" key="1">
    <source>
        <dbReference type="SAM" id="SignalP"/>
    </source>
</evidence>
<dbReference type="AlphaFoldDB" id="A0A0B6XVJ7"/>